<dbReference type="GO" id="GO:1905897">
    <property type="term" value="P:regulation of response to endoplasmic reticulum stress"/>
    <property type="evidence" value="ECO:0007669"/>
    <property type="project" value="TreeGrafter"/>
</dbReference>
<name>A0A0C2X0W8_AMAMK</name>
<sequence length="536" mass="59759">MSVGYAALAVLLFWSLLHGIRHILNRPSRGAVLPWNLNKTRRFSSSTIQLSLHHVHLQVQTTACNTLHDRFIHLLTSKGNRKYKIWLSSLYKIGYYFAILGMAAATIILFWTCWLLLYKISSRSPFTVTTHLNKRHNPGSISQSQVWPTITPLIPGITVPLSDLPIIICAVFVSQIIHELGHAIAAATENVSIQSIGASLTLIIPSASVAFTFDGLSPRSRSLIVSAGPFHNLVFWLVLALVARINLTQYFWRFAYQDITDKGRIIINVSHDSALGEYLYPGSLITHINDTPLNSIGVSDDLWGVISQDSQANDVAGWCVDQVAFSKSQSCCFRNMSEAYPLSCFRATEESSSVYGCIDPLPPLTSSNSSVRCTRNSPCSPSFICTHPDEREQLWRLTVFHPEKEQNIILWSGSLEEVQRTVTLDTLKPRLLIFPLYLPLLFARFSRYLSLATLSLFFFNLLPIHRLDGYHLLKIVLGMGPGEPDQSNVYDMEANAGADRHPRFQSRAAQLLSIWLPKLTLGALALSVVLTLLSAG</sequence>
<dbReference type="Proteomes" id="UP000054549">
    <property type="component" value="Unassembled WGS sequence"/>
</dbReference>
<dbReference type="EMBL" id="KN818266">
    <property type="protein sequence ID" value="KIL62786.1"/>
    <property type="molecule type" value="Genomic_DNA"/>
</dbReference>
<dbReference type="OrthoDB" id="7694678at2759"/>
<dbReference type="Pfam" id="PF02163">
    <property type="entry name" value="Peptidase_M50"/>
    <property type="match status" value="1"/>
</dbReference>
<dbReference type="STRING" id="946122.A0A0C2X0W8"/>
<evidence type="ECO:0000256" key="2">
    <source>
        <dbReference type="ARBA" id="ARBA00022692"/>
    </source>
</evidence>
<evidence type="ECO:0000256" key="1">
    <source>
        <dbReference type="ARBA" id="ARBA00004127"/>
    </source>
</evidence>
<keyword evidence="7" id="KW-0732">Signal</keyword>
<dbReference type="InterPro" id="IPR001193">
    <property type="entry name" value="MBTPS2"/>
</dbReference>
<accession>A0A0C2X0W8</accession>
<evidence type="ECO:0000256" key="7">
    <source>
        <dbReference type="SAM" id="SignalP"/>
    </source>
</evidence>
<evidence type="ECO:0000256" key="3">
    <source>
        <dbReference type="ARBA" id="ARBA00022989"/>
    </source>
</evidence>
<dbReference type="GO" id="GO:0004222">
    <property type="term" value="F:metalloendopeptidase activity"/>
    <property type="evidence" value="ECO:0007669"/>
    <property type="project" value="InterPro"/>
</dbReference>
<dbReference type="PANTHER" id="PTHR13325:SF3">
    <property type="entry name" value="MEMBRANE-BOUND TRANSCRIPTION FACTOR SITE-2 PROTEASE"/>
    <property type="match status" value="1"/>
</dbReference>
<evidence type="ECO:0000313" key="10">
    <source>
        <dbReference type="Proteomes" id="UP000054549"/>
    </source>
</evidence>
<feature type="signal peptide" evidence="7">
    <location>
        <begin position="1"/>
        <end position="19"/>
    </location>
</feature>
<comment type="subcellular location">
    <subcellularLocation>
        <location evidence="1">Endomembrane system</location>
        <topology evidence="1">Multi-pass membrane protein</topology>
    </subcellularLocation>
</comment>
<keyword evidence="4 6" id="KW-0472">Membrane</keyword>
<dbReference type="InterPro" id="IPR008915">
    <property type="entry name" value="Peptidase_M50"/>
</dbReference>
<dbReference type="PANTHER" id="PTHR13325">
    <property type="entry name" value="PROTEASE M50 MEMBRANE-BOUND TRANSCRIPTION FACTOR SITE 2 PROTEASE"/>
    <property type="match status" value="1"/>
</dbReference>
<feature type="transmembrane region" description="Helical" evidence="6">
    <location>
        <begin position="93"/>
        <end position="117"/>
    </location>
</feature>
<proteinExistence type="predicted"/>
<feature type="transmembrane region" description="Helical" evidence="6">
    <location>
        <begin position="514"/>
        <end position="535"/>
    </location>
</feature>
<dbReference type="PRINTS" id="PR01000">
    <property type="entry name" value="SREBPS2PTASE"/>
</dbReference>
<dbReference type="InParanoid" id="A0A0C2X0W8"/>
<feature type="chain" id="PRO_5002170514" description="Endopeptidase S2P" evidence="7">
    <location>
        <begin position="20"/>
        <end position="536"/>
    </location>
</feature>
<organism evidence="9 10">
    <name type="scientific">Amanita muscaria (strain Koide BX008)</name>
    <dbReference type="NCBI Taxonomy" id="946122"/>
    <lineage>
        <taxon>Eukaryota</taxon>
        <taxon>Fungi</taxon>
        <taxon>Dikarya</taxon>
        <taxon>Basidiomycota</taxon>
        <taxon>Agaricomycotina</taxon>
        <taxon>Agaricomycetes</taxon>
        <taxon>Agaricomycetidae</taxon>
        <taxon>Agaricales</taxon>
        <taxon>Pluteineae</taxon>
        <taxon>Amanitaceae</taxon>
        <taxon>Amanita</taxon>
    </lineage>
</organism>
<feature type="domain" description="Peptidase M50" evidence="8">
    <location>
        <begin position="167"/>
        <end position="317"/>
    </location>
</feature>
<dbReference type="GO" id="GO:0005737">
    <property type="term" value="C:cytoplasm"/>
    <property type="evidence" value="ECO:0007669"/>
    <property type="project" value="TreeGrafter"/>
</dbReference>
<feature type="transmembrane region" description="Helical" evidence="6">
    <location>
        <begin position="233"/>
        <end position="252"/>
    </location>
</feature>
<dbReference type="GO" id="GO:0031293">
    <property type="term" value="P:membrane protein intracellular domain proteolysis"/>
    <property type="evidence" value="ECO:0007669"/>
    <property type="project" value="TreeGrafter"/>
</dbReference>
<dbReference type="HOGENOM" id="CLU_021808_0_0_1"/>
<keyword evidence="3 6" id="KW-1133">Transmembrane helix</keyword>
<keyword evidence="10" id="KW-1185">Reference proteome</keyword>
<evidence type="ECO:0000259" key="8">
    <source>
        <dbReference type="Pfam" id="PF02163"/>
    </source>
</evidence>
<evidence type="ECO:0000256" key="5">
    <source>
        <dbReference type="ARBA" id="ARBA00032658"/>
    </source>
</evidence>
<dbReference type="GO" id="GO:0016020">
    <property type="term" value="C:membrane"/>
    <property type="evidence" value="ECO:0007669"/>
    <property type="project" value="InterPro"/>
</dbReference>
<gene>
    <name evidence="9" type="ORF">M378DRAFT_25376</name>
</gene>
<protein>
    <recommendedName>
        <fullName evidence="5">Endopeptidase S2P</fullName>
    </recommendedName>
</protein>
<evidence type="ECO:0000256" key="6">
    <source>
        <dbReference type="SAM" id="Phobius"/>
    </source>
</evidence>
<evidence type="ECO:0000256" key="4">
    <source>
        <dbReference type="ARBA" id="ARBA00023136"/>
    </source>
</evidence>
<dbReference type="GO" id="GO:0012505">
    <property type="term" value="C:endomembrane system"/>
    <property type="evidence" value="ECO:0007669"/>
    <property type="project" value="UniProtKB-SubCell"/>
</dbReference>
<reference evidence="9 10" key="1">
    <citation type="submission" date="2014-04" db="EMBL/GenBank/DDBJ databases">
        <title>Evolutionary Origins and Diversification of the Mycorrhizal Mutualists.</title>
        <authorList>
            <consortium name="DOE Joint Genome Institute"/>
            <consortium name="Mycorrhizal Genomics Consortium"/>
            <person name="Kohler A."/>
            <person name="Kuo A."/>
            <person name="Nagy L.G."/>
            <person name="Floudas D."/>
            <person name="Copeland A."/>
            <person name="Barry K.W."/>
            <person name="Cichocki N."/>
            <person name="Veneault-Fourrey C."/>
            <person name="LaButti K."/>
            <person name="Lindquist E.A."/>
            <person name="Lipzen A."/>
            <person name="Lundell T."/>
            <person name="Morin E."/>
            <person name="Murat C."/>
            <person name="Riley R."/>
            <person name="Ohm R."/>
            <person name="Sun H."/>
            <person name="Tunlid A."/>
            <person name="Henrissat B."/>
            <person name="Grigoriev I.V."/>
            <person name="Hibbett D.S."/>
            <person name="Martin F."/>
        </authorList>
    </citation>
    <scope>NUCLEOTIDE SEQUENCE [LARGE SCALE GENOMIC DNA]</scope>
    <source>
        <strain evidence="9 10">Koide BX008</strain>
    </source>
</reference>
<keyword evidence="2 6" id="KW-0812">Transmembrane</keyword>
<evidence type="ECO:0000313" key="9">
    <source>
        <dbReference type="EMBL" id="KIL62786.1"/>
    </source>
</evidence>
<feature type="transmembrane region" description="Helical" evidence="6">
    <location>
        <begin position="196"/>
        <end position="213"/>
    </location>
</feature>
<dbReference type="AlphaFoldDB" id="A0A0C2X0W8"/>